<keyword evidence="8 14" id="KW-0560">Oxidoreductase</keyword>
<evidence type="ECO:0000256" key="9">
    <source>
        <dbReference type="ARBA" id="ARBA00023053"/>
    </source>
</evidence>
<evidence type="ECO:0000256" key="5">
    <source>
        <dbReference type="ARBA" id="ARBA00013376"/>
    </source>
</evidence>
<feature type="active site" description="Proton donor" evidence="12">
    <location>
        <position position="204"/>
    </location>
</feature>
<dbReference type="Gene3D" id="3.30.360.10">
    <property type="entry name" value="Dihydrodipicolinate Reductase, domain 2"/>
    <property type="match status" value="1"/>
</dbReference>
<reference evidence="18 19" key="1">
    <citation type="submission" date="2014-04" db="EMBL/GenBank/DDBJ databases">
        <title>Draft genome sequence of Bacillus azotoformans MEV2011, a (co-) denitrifying strain unable to grow in the presence of oxygen.</title>
        <authorList>
            <person name="Nielsen M."/>
            <person name="Schreiber L."/>
            <person name="Finster K."/>
            <person name="Schramm A."/>
        </authorList>
    </citation>
    <scope>NUCLEOTIDE SEQUENCE [LARGE SCALE GENOMIC DNA]</scope>
    <source>
        <strain evidence="18 19">MEV2011</strain>
    </source>
</reference>
<comment type="pathway">
    <text evidence="2 14">Amino-acid biosynthesis; L-methionine biosynthesis via de novo pathway; L-homoserine from L-aspartate: step 3/3.</text>
</comment>
<evidence type="ECO:0000256" key="13">
    <source>
        <dbReference type="PIRSR" id="PIRSR036497-2"/>
    </source>
</evidence>
<dbReference type="PIRSF" id="PIRSF036497">
    <property type="entry name" value="HDH_short"/>
    <property type="match status" value="1"/>
</dbReference>
<evidence type="ECO:0000256" key="10">
    <source>
        <dbReference type="ARBA" id="ARBA00023167"/>
    </source>
</evidence>
<dbReference type="Pfam" id="PF03447">
    <property type="entry name" value="NAD_binding_3"/>
    <property type="match status" value="1"/>
</dbReference>
<dbReference type="UniPathway" id="UPA00050">
    <property type="reaction ID" value="UER00063"/>
</dbReference>
<dbReference type="RefSeq" id="WP_035194532.1">
    <property type="nucleotide sequence ID" value="NZ_JJRY01000004.1"/>
</dbReference>
<evidence type="ECO:0000256" key="11">
    <source>
        <dbReference type="ARBA" id="ARBA00048841"/>
    </source>
</evidence>
<comment type="catalytic activity">
    <reaction evidence="11">
        <text>L-homoserine + NADP(+) = L-aspartate 4-semialdehyde + NADPH + H(+)</text>
        <dbReference type="Rhea" id="RHEA:15761"/>
        <dbReference type="ChEBI" id="CHEBI:15378"/>
        <dbReference type="ChEBI" id="CHEBI:57476"/>
        <dbReference type="ChEBI" id="CHEBI:57783"/>
        <dbReference type="ChEBI" id="CHEBI:58349"/>
        <dbReference type="ChEBI" id="CHEBI:537519"/>
        <dbReference type="EC" id="1.1.1.3"/>
    </reaction>
    <physiologicalReaction direction="right-to-left" evidence="11">
        <dbReference type="Rhea" id="RHEA:15763"/>
    </physiologicalReaction>
</comment>
<feature type="domain" description="Homoserine dehydrogenase catalytic" evidence="16">
    <location>
        <begin position="136"/>
        <end position="314"/>
    </location>
</feature>
<dbReference type="Pfam" id="PF00742">
    <property type="entry name" value="Homoserine_dh"/>
    <property type="match status" value="1"/>
</dbReference>
<dbReference type="EC" id="1.1.1.3" evidence="4 14"/>
<evidence type="ECO:0000256" key="3">
    <source>
        <dbReference type="ARBA" id="ARBA00006753"/>
    </source>
</evidence>
<keyword evidence="6 14" id="KW-0028">Amino-acid biosynthesis</keyword>
<dbReference type="Gene3D" id="3.40.50.720">
    <property type="entry name" value="NAD(P)-binding Rossmann-like Domain"/>
    <property type="match status" value="1"/>
</dbReference>
<dbReference type="GO" id="GO:0009086">
    <property type="term" value="P:methionine biosynthetic process"/>
    <property type="evidence" value="ECO:0007669"/>
    <property type="project" value="UniProtKB-KW"/>
</dbReference>
<dbReference type="PROSITE" id="PS01042">
    <property type="entry name" value="HOMOSER_DHGENASE"/>
    <property type="match status" value="1"/>
</dbReference>
<dbReference type="OrthoDB" id="9808167at2"/>
<sequence>MSTINIALLGYGTVGKGVYEIINSNQERFLTLLGQNVKVVAILVKDIDKHIPPKEGILLTDHFEDIIQLPKLDVVIEATVGVEPSFSHITRAIQRRCHVITANKEMFAHHGQEIIELAKTYGTTVGFEATVAGGIPIIQTLNKLLNINQVQKIEGILNGTTNFILTKMREEGLSFEEALSLAQELGYAEADPTNDVEGYDAFYKMMILSQVCFGQQPDWKAVFRKGISGITPDQIKHHDTTNLRIKHIASITKTEQGIEAILKPTIVQPSHPFYNVEGVENAVSIHANIVGNISLSGPGAGMYPTASAIVEDLIHACRTDVNEWHTSAVSQTSIV</sequence>
<feature type="binding site" evidence="13">
    <location>
        <position position="104"/>
    </location>
    <ligand>
        <name>NADPH</name>
        <dbReference type="ChEBI" id="CHEBI:57783"/>
    </ligand>
</feature>
<evidence type="ECO:0000256" key="15">
    <source>
        <dbReference type="RuleBase" id="RU004171"/>
    </source>
</evidence>
<keyword evidence="7 14" id="KW-0791">Threonine biosynthesis</keyword>
<dbReference type="InterPro" id="IPR005106">
    <property type="entry name" value="Asp/hSer_DH_NAD-bd"/>
</dbReference>
<feature type="binding site" evidence="13">
    <location>
        <begin position="10"/>
        <end position="15"/>
    </location>
    <ligand>
        <name>NADP(+)</name>
        <dbReference type="ChEBI" id="CHEBI:58349"/>
    </ligand>
</feature>
<dbReference type="InterPro" id="IPR022697">
    <property type="entry name" value="HDH_short"/>
</dbReference>
<evidence type="ECO:0000256" key="2">
    <source>
        <dbReference type="ARBA" id="ARBA00005062"/>
    </source>
</evidence>
<evidence type="ECO:0000256" key="8">
    <source>
        <dbReference type="ARBA" id="ARBA00023002"/>
    </source>
</evidence>
<evidence type="ECO:0000256" key="1">
    <source>
        <dbReference type="ARBA" id="ARBA00005056"/>
    </source>
</evidence>
<dbReference type="InterPro" id="IPR001342">
    <property type="entry name" value="HDH_cat"/>
</dbReference>
<evidence type="ECO:0000259" key="17">
    <source>
        <dbReference type="Pfam" id="PF03447"/>
    </source>
</evidence>
<name>A0A072NNW3_SCHAZ</name>
<dbReference type="GO" id="GO:0050661">
    <property type="term" value="F:NADP binding"/>
    <property type="evidence" value="ECO:0007669"/>
    <property type="project" value="InterPro"/>
</dbReference>
<organism evidence="18 19">
    <name type="scientific">Schinkia azotoformans MEV2011</name>
    <dbReference type="NCBI Taxonomy" id="1348973"/>
    <lineage>
        <taxon>Bacteria</taxon>
        <taxon>Bacillati</taxon>
        <taxon>Bacillota</taxon>
        <taxon>Bacilli</taxon>
        <taxon>Bacillales</taxon>
        <taxon>Bacillaceae</taxon>
        <taxon>Calidifontibacillus/Schinkia group</taxon>
        <taxon>Schinkia</taxon>
    </lineage>
</organism>
<protein>
    <recommendedName>
        <fullName evidence="5 14">Homoserine dehydrogenase</fullName>
        <ecNumber evidence="4 14">1.1.1.3</ecNumber>
    </recommendedName>
</protein>
<comment type="caution">
    <text evidence="18">The sequence shown here is derived from an EMBL/GenBank/DDBJ whole genome shotgun (WGS) entry which is preliminary data.</text>
</comment>
<dbReference type="GO" id="GO:0004412">
    <property type="term" value="F:homoserine dehydrogenase activity"/>
    <property type="evidence" value="ECO:0007669"/>
    <property type="project" value="UniProtKB-EC"/>
</dbReference>
<dbReference type="FunFam" id="3.30.360.10:FF:000005">
    <property type="entry name" value="Homoserine dehydrogenase"/>
    <property type="match status" value="1"/>
</dbReference>
<feature type="binding site" evidence="13">
    <location>
        <position position="189"/>
    </location>
    <ligand>
        <name>L-homoserine</name>
        <dbReference type="ChEBI" id="CHEBI:57476"/>
    </ligand>
</feature>
<keyword evidence="13 14" id="KW-0521">NADP</keyword>
<dbReference type="PATRIC" id="fig|1348973.3.peg.1460"/>
<evidence type="ECO:0000259" key="16">
    <source>
        <dbReference type="Pfam" id="PF00742"/>
    </source>
</evidence>
<evidence type="ECO:0000313" key="19">
    <source>
        <dbReference type="Proteomes" id="UP000027936"/>
    </source>
</evidence>
<evidence type="ECO:0000256" key="7">
    <source>
        <dbReference type="ARBA" id="ARBA00022697"/>
    </source>
</evidence>
<dbReference type="EMBL" id="JJRY01000004">
    <property type="protein sequence ID" value="KEF39106.1"/>
    <property type="molecule type" value="Genomic_DNA"/>
</dbReference>
<proteinExistence type="inferred from homology"/>
<comment type="similarity">
    <text evidence="3 15">Belongs to the homoserine dehydrogenase family.</text>
</comment>
<dbReference type="SUPFAM" id="SSF51735">
    <property type="entry name" value="NAD(P)-binding Rossmann-fold domains"/>
    <property type="match status" value="1"/>
</dbReference>
<dbReference type="UniPathway" id="UPA00051">
    <property type="reaction ID" value="UER00465"/>
</dbReference>
<dbReference type="NCBIfam" id="NF004976">
    <property type="entry name" value="PRK06349.1"/>
    <property type="match status" value="1"/>
</dbReference>
<keyword evidence="10 14" id="KW-0486">Methionine biosynthesis</keyword>
<comment type="pathway">
    <text evidence="1 14">Amino-acid biosynthesis; L-threonine biosynthesis; L-threonine from L-aspartate: step 3/5.</text>
</comment>
<dbReference type="PANTHER" id="PTHR43331">
    <property type="entry name" value="HOMOSERINE DEHYDROGENASE"/>
    <property type="match status" value="1"/>
</dbReference>
<dbReference type="GO" id="GO:0009088">
    <property type="term" value="P:threonine biosynthetic process"/>
    <property type="evidence" value="ECO:0007669"/>
    <property type="project" value="UniProtKB-UniPathway"/>
</dbReference>
<evidence type="ECO:0000256" key="14">
    <source>
        <dbReference type="RuleBase" id="RU000579"/>
    </source>
</evidence>
<accession>A0A072NNW3</accession>
<dbReference type="InterPro" id="IPR019811">
    <property type="entry name" value="HDH_CS"/>
</dbReference>
<dbReference type="SUPFAM" id="SSF55347">
    <property type="entry name" value="Glyceraldehyde-3-phosphate dehydrogenase-like, C-terminal domain"/>
    <property type="match status" value="1"/>
</dbReference>
<evidence type="ECO:0000313" key="18">
    <source>
        <dbReference type="EMBL" id="KEF39106.1"/>
    </source>
</evidence>
<gene>
    <name evidence="18" type="ORF">M670_01495</name>
</gene>
<keyword evidence="9" id="KW-0915">Sodium</keyword>
<dbReference type="PANTHER" id="PTHR43331:SF1">
    <property type="entry name" value="HOMOSERINE DEHYDROGENASE"/>
    <property type="match status" value="1"/>
</dbReference>
<evidence type="ECO:0000256" key="4">
    <source>
        <dbReference type="ARBA" id="ARBA00013213"/>
    </source>
</evidence>
<dbReference type="AlphaFoldDB" id="A0A072NNW3"/>
<dbReference type="Proteomes" id="UP000027936">
    <property type="component" value="Unassembled WGS sequence"/>
</dbReference>
<evidence type="ECO:0000256" key="6">
    <source>
        <dbReference type="ARBA" id="ARBA00022605"/>
    </source>
</evidence>
<evidence type="ECO:0000256" key="12">
    <source>
        <dbReference type="PIRSR" id="PIRSR036497-1"/>
    </source>
</evidence>
<dbReference type="InterPro" id="IPR036291">
    <property type="entry name" value="NAD(P)-bd_dom_sf"/>
</dbReference>
<feature type="domain" description="Aspartate/homoserine dehydrogenase NAD-binding" evidence="17">
    <location>
        <begin position="10"/>
        <end position="127"/>
    </location>
</feature>